<organism evidence="2 3">
    <name type="scientific">Butyricimonas faecalis</name>
    <dbReference type="NCBI Taxonomy" id="2093856"/>
    <lineage>
        <taxon>Bacteria</taxon>
        <taxon>Pseudomonadati</taxon>
        <taxon>Bacteroidota</taxon>
        <taxon>Bacteroidia</taxon>
        <taxon>Bacteroidales</taxon>
        <taxon>Odoribacteraceae</taxon>
        <taxon>Butyricimonas</taxon>
    </lineage>
</organism>
<evidence type="ECO:0000313" key="3">
    <source>
        <dbReference type="Proteomes" id="UP000270673"/>
    </source>
</evidence>
<accession>A0A3S9VT20</accession>
<evidence type="ECO:0000313" key="2">
    <source>
        <dbReference type="EMBL" id="AZS29658.1"/>
    </source>
</evidence>
<dbReference type="KEGG" id="buy:D8S85_08935"/>
<dbReference type="Proteomes" id="UP000270673">
    <property type="component" value="Chromosome"/>
</dbReference>
<name>A0A3S9VT20_9BACT</name>
<evidence type="ECO:0000259" key="1">
    <source>
        <dbReference type="Pfam" id="PF16378"/>
    </source>
</evidence>
<feature type="domain" description="DUF4988" evidence="1">
    <location>
        <begin position="48"/>
        <end position="240"/>
    </location>
</feature>
<dbReference type="OrthoDB" id="1071014at2"/>
<keyword evidence="3" id="KW-1185">Reference proteome</keyword>
<gene>
    <name evidence="2" type="ORF">D8S85_08935</name>
</gene>
<protein>
    <recommendedName>
        <fullName evidence="1">DUF4988 domain-containing protein</fullName>
    </recommendedName>
</protein>
<reference evidence="2 3" key="1">
    <citation type="submission" date="2018-10" db="EMBL/GenBank/DDBJ databases">
        <title>Butyricimonas faecalis sp. nov., isolated from human faeces and emended description of the genus Butyricimonas.</title>
        <authorList>
            <person name="Le Roy T."/>
            <person name="Van der Smissen P."/>
            <person name="Paquot A."/>
            <person name="Delzenne N."/>
            <person name="Muccioli G."/>
            <person name="Collet J.-F."/>
            <person name="Cani P.D."/>
        </authorList>
    </citation>
    <scope>NUCLEOTIDE SEQUENCE [LARGE SCALE GENOMIC DNA]</scope>
    <source>
        <strain evidence="2 3">H184</strain>
    </source>
</reference>
<dbReference type="AlphaFoldDB" id="A0A3S9VT20"/>
<proteinExistence type="predicted"/>
<sequence length="584" mass="64056">MPLYYFCKQKKNFIVMMQIRKMWVAYMVMCTCSFWLSSCTDDYNDSELRNDIENLEDRVTTLEKWQKSVNGNIQSLQNLVAALEDKDYVTGVTPLEDGTGYVITFLKSGNITIKHGEKGEQGNKGDTPVVSVKQDADGKYYWTINGEWLLDNGNKIPVTGEKGDKGDTGSAGKTAIAPQMRINAESNEWEISTDNGTTWTSTGIKATGEKGDSMFSAIDTNNGDYVELTLANGTTKIKLPRYTSAIRFESYEIADVYVVGETELNVILPNNLTSSNYNNLMATVTPTSGTYTRAGSNGWSVSVDSPDFSNALITTTVTVKGNSSLTIGDQALLSVILTYTDGTQVTASRLVKITPLGTKMATDNNIVKGDYYMSDGSFVNKSETLTELQKTACVGIVFALANEVDQSDYSNTGIGQQKCHGYVVALADATATVCMWGVKGTALNLFPENVSNNLTSPEMDWNGYDYTQTIITQVRGTSKLKPDKAEGYPATYYAVVDYEKKVKAPKNSSGWFLPSIGQMYEVYQQRDLLAADPLGRALRSNCYWSSSEVSFSSVNDAPFVYVETGRVASNTKNADGYVRPILAF</sequence>
<dbReference type="InterPro" id="IPR032149">
    <property type="entry name" value="DUF4988"/>
</dbReference>
<dbReference type="EMBL" id="CP032819">
    <property type="protein sequence ID" value="AZS29658.1"/>
    <property type="molecule type" value="Genomic_DNA"/>
</dbReference>
<dbReference type="Pfam" id="PF16378">
    <property type="entry name" value="DUF4988"/>
    <property type="match status" value="1"/>
</dbReference>